<evidence type="ECO:0000259" key="1">
    <source>
        <dbReference type="SMART" id="SM00471"/>
    </source>
</evidence>
<dbReference type="AlphaFoldDB" id="A0A1G2HXT8"/>
<gene>
    <name evidence="2" type="ORF">A3C58_03690</name>
</gene>
<comment type="caution">
    <text evidence="2">The sequence shown here is derived from an EMBL/GenBank/DDBJ whole genome shotgun (WGS) entry which is preliminary data.</text>
</comment>
<dbReference type="SMART" id="SM00471">
    <property type="entry name" value="HDc"/>
    <property type="match status" value="1"/>
</dbReference>
<evidence type="ECO:0000313" key="3">
    <source>
        <dbReference type="Proteomes" id="UP000178380"/>
    </source>
</evidence>
<sequence length="236" mass="26916">MINLKDVKQNQQILEFINQTEEAMEALSYTNHGLRHSNIVAERAMQIARNIGLDAREGELAAIAGFCHDMGNFLTRTYHHFFGATLFSQVFLDKFEPRELAMIMQAISNHDKEEMDFTHNISAILVLADKSDVDRSRVTEKDMAKIKTDIHDRVNYAARGSMIKVENPLAPFGSAQGKGSGQAKKKRITLTLKIDTNFCPVIEYFEIFTERMIFCRKAAKFLGYDFGLVINKFRLL</sequence>
<dbReference type="CDD" id="cd00077">
    <property type="entry name" value="HDc"/>
    <property type="match status" value="1"/>
</dbReference>
<evidence type="ECO:0000313" key="2">
    <source>
        <dbReference type="EMBL" id="OGZ67364.1"/>
    </source>
</evidence>
<dbReference type="Gene3D" id="1.10.3210.10">
    <property type="entry name" value="Hypothetical protein af1432"/>
    <property type="match status" value="1"/>
</dbReference>
<dbReference type="SUPFAM" id="SSF109604">
    <property type="entry name" value="HD-domain/PDEase-like"/>
    <property type="match status" value="1"/>
</dbReference>
<dbReference type="Pfam" id="PF01966">
    <property type="entry name" value="HD"/>
    <property type="match status" value="1"/>
</dbReference>
<protein>
    <recommendedName>
        <fullName evidence="1">HD/PDEase domain-containing protein</fullName>
    </recommendedName>
</protein>
<feature type="domain" description="HD/PDEase" evidence="1">
    <location>
        <begin position="29"/>
        <end position="143"/>
    </location>
</feature>
<dbReference type="Proteomes" id="UP000178380">
    <property type="component" value="Unassembled WGS sequence"/>
</dbReference>
<proteinExistence type="predicted"/>
<dbReference type="STRING" id="1802205.A3C58_03690"/>
<accession>A0A1G2HXT8</accession>
<dbReference type="EMBL" id="MHOR01000010">
    <property type="protein sequence ID" value="OGZ67364.1"/>
    <property type="molecule type" value="Genomic_DNA"/>
</dbReference>
<name>A0A1G2HXT8_9BACT</name>
<dbReference type="InterPro" id="IPR003607">
    <property type="entry name" value="HD/PDEase_dom"/>
</dbReference>
<dbReference type="InterPro" id="IPR006674">
    <property type="entry name" value="HD_domain"/>
</dbReference>
<reference evidence="2 3" key="1">
    <citation type="journal article" date="2016" name="Nat. Commun.">
        <title>Thousands of microbial genomes shed light on interconnected biogeochemical processes in an aquifer system.</title>
        <authorList>
            <person name="Anantharaman K."/>
            <person name="Brown C.T."/>
            <person name="Hug L.A."/>
            <person name="Sharon I."/>
            <person name="Castelle C.J."/>
            <person name="Probst A.J."/>
            <person name="Thomas B.C."/>
            <person name="Singh A."/>
            <person name="Wilkins M.J."/>
            <person name="Karaoz U."/>
            <person name="Brodie E.L."/>
            <person name="Williams K.H."/>
            <person name="Hubbard S.S."/>
            <person name="Banfield J.F."/>
        </authorList>
    </citation>
    <scope>NUCLEOTIDE SEQUENCE [LARGE SCALE GENOMIC DNA]</scope>
</reference>
<organism evidence="2 3">
    <name type="scientific">Candidatus Staskawiczbacteria bacterium RIFCSPHIGHO2_02_FULL_34_10</name>
    <dbReference type="NCBI Taxonomy" id="1802205"/>
    <lineage>
        <taxon>Bacteria</taxon>
        <taxon>Candidatus Staskawicziibacteriota</taxon>
    </lineage>
</organism>